<dbReference type="Proteomes" id="UP000179270">
    <property type="component" value="Unassembled WGS sequence"/>
</dbReference>
<gene>
    <name evidence="1" type="ORF">A3A74_07200</name>
</gene>
<reference evidence="1 2" key="1">
    <citation type="journal article" date="2016" name="Nat. Commun.">
        <title>Thousands of microbial genomes shed light on interconnected biogeochemical processes in an aquifer system.</title>
        <authorList>
            <person name="Anantharaman K."/>
            <person name="Brown C.T."/>
            <person name="Hug L.A."/>
            <person name="Sharon I."/>
            <person name="Castelle C.J."/>
            <person name="Probst A.J."/>
            <person name="Thomas B.C."/>
            <person name="Singh A."/>
            <person name="Wilkins M.J."/>
            <person name="Karaoz U."/>
            <person name="Brodie E.L."/>
            <person name="Williams K.H."/>
            <person name="Hubbard S.S."/>
            <person name="Banfield J.F."/>
        </authorList>
    </citation>
    <scope>NUCLEOTIDE SEQUENCE [LARGE SCALE GENOMIC DNA]</scope>
</reference>
<protein>
    <submittedName>
        <fullName evidence="1">Uncharacterized protein</fullName>
    </submittedName>
</protein>
<evidence type="ECO:0000313" key="1">
    <source>
        <dbReference type="EMBL" id="OGK40265.1"/>
    </source>
</evidence>
<name>A0A1F7IA64_9BACT</name>
<evidence type="ECO:0000313" key="2">
    <source>
        <dbReference type="Proteomes" id="UP000179270"/>
    </source>
</evidence>
<organism evidence="1 2">
    <name type="scientific">Candidatus Roizmanbacteria bacterium RIFCSPLOWO2_01_FULL_35_13</name>
    <dbReference type="NCBI Taxonomy" id="1802055"/>
    <lineage>
        <taxon>Bacteria</taxon>
        <taxon>Candidatus Roizmaniibacteriota</taxon>
    </lineage>
</organism>
<accession>A0A1F7IA64</accession>
<dbReference type="AlphaFoldDB" id="A0A1F7IA64"/>
<proteinExistence type="predicted"/>
<dbReference type="EMBL" id="MGAF01000034">
    <property type="protein sequence ID" value="OGK40265.1"/>
    <property type="molecule type" value="Genomic_DNA"/>
</dbReference>
<comment type="caution">
    <text evidence="1">The sequence shown here is derived from an EMBL/GenBank/DDBJ whole genome shotgun (WGS) entry which is preliminary data.</text>
</comment>
<sequence length="77" mass="9039">MYERHQTPVENMRDSLEGFGSLEAHTPTRSRRLLLLFLLPFRLYAIWRAKSLGFSNTEIESLIEKGKSKPLENFQDK</sequence>